<feature type="transmembrane region" description="Helical" evidence="1">
    <location>
        <begin position="62"/>
        <end position="83"/>
    </location>
</feature>
<keyword evidence="1" id="KW-1133">Transmembrane helix</keyword>
<dbReference type="Proteomes" id="UP000697472">
    <property type="component" value="Unassembled WGS sequence"/>
</dbReference>
<reference evidence="2 3" key="1">
    <citation type="submission" date="2021-01" db="EMBL/GenBank/DDBJ databases">
        <title>Genomic Encyclopedia of Type Strains, Phase IV (KMG-IV): sequencing the most valuable type-strain genomes for metagenomic binning, comparative biology and taxonomic classification.</title>
        <authorList>
            <person name="Goeker M."/>
        </authorList>
    </citation>
    <scope>NUCLEOTIDE SEQUENCE [LARGE SCALE GENOMIC DNA]</scope>
    <source>
        <strain evidence="2 3">DSM 27382</strain>
    </source>
</reference>
<sequence length="172" mass="19191">MKRTVYLYILLATSVIATLSRVFSSFFSGQPETIQSSEYISSDMATYLNELAKVQYAYSTGVFYRSLVILMVIALLASLFYLLRKDLKAVFIYLFYLGLTFIESLLALVHNLTWAPSLSSGLESGVATSAASSWLAFAFSLLLLAIYLLVIYLNRNSRAIKKAKKAKSSMDL</sequence>
<dbReference type="RefSeq" id="WP_205009339.1">
    <property type="nucleotide sequence ID" value="NZ_JAFBEH010000012.1"/>
</dbReference>
<proteinExistence type="predicted"/>
<feature type="transmembrane region" description="Helical" evidence="1">
    <location>
        <begin position="134"/>
        <end position="154"/>
    </location>
</feature>
<evidence type="ECO:0000256" key="1">
    <source>
        <dbReference type="SAM" id="Phobius"/>
    </source>
</evidence>
<name>A0ABS2PSL8_9STRE</name>
<keyword evidence="1" id="KW-0812">Transmembrane</keyword>
<comment type="caution">
    <text evidence="2">The sequence shown here is derived from an EMBL/GenBank/DDBJ whole genome shotgun (WGS) entry which is preliminary data.</text>
</comment>
<protein>
    <submittedName>
        <fullName evidence="2">Membrane protein</fullName>
    </submittedName>
</protein>
<organism evidence="2 3">
    <name type="scientific">Streptococcus loxodontisalivarius</name>
    <dbReference type="NCBI Taxonomy" id="1349415"/>
    <lineage>
        <taxon>Bacteria</taxon>
        <taxon>Bacillati</taxon>
        <taxon>Bacillota</taxon>
        <taxon>Bacilli</taxon>
        <taxon>Lactobacillales</taxon>
        <taxon>Streptococcaceae</taxon>
        <taxon>Streptococcus</taxon>
    </lineage>
</organism>
<evidence type="ECO:0000313" key="3">
    <source>
        <dbReference type="Proteomes" id="UP000697472"/>
    </source>
</evidence>
<keyword evidence="3" id="KW-1185">Reference proteome</keyword>
<gene>
    <name evidence="2" type="ORF">JOC28_000796</name>
</gene>
<evidence type="ECO:0000313" key="2">
    <source>
        <dbReference type="EMBL" id="MBM7642499.1"/>
    </source>
</evidence>
<feature type="transmembrane region" description="Helical" evidence="1">
    <location>
        <begin position="90"/>
        <end position="114"/>
    </location>
</feature>
<dbReference type="EMBL" id="JAFBEH010000012">
    <property type="protein sequence ID" value="MBM7642499.1"/>
    <property type="molecule type" value="Genomic_DNA"/>
</dbReference>
<accession>A0ABS2PSL8</accession>
<keyword evidence="1" id="KW-0472">Membrane</keyword>